<evidence type="ECO:0000313" key="3">
    <source>
        <dbReference type="Proteomes" id="UP001367508"/>
    </source>
</evidence>
<keyword evidence="1" id="KW-1133">Transmembrane helix</keyword>
<name>A0AAN9MZD4_CANGL</name>
<dbReference type="InterPro" id="IPR016024">
    <property type="entry name" value="ARM-type_fold"/>
</dbReference>
<reference evidence="2 3" key="1">
    <citation type="submission" date="2024-01" db="EMBL/GenBank/DDBJ databases">
        <title>The genomes of 5 underutilized Papilionoideae crops provide insights into root nodulation and disease resistanc.</title>
        <authorList>
            <person name="Jiang F."/>
        </authorList>
    </citation>
    <scope>NUCLEOTIDE SEQUENCE [LARGE SCALE GENOMIC DNA]</scope>
    <source>
        <strain evidence="2">LVBAO_FW01</strain>
        <tissue evidence="2">Leaves</tissue>
    </source>
</reference>
<dbReference type="SUPFAM" id="SSF54373">
    <property type="entry name" value="FAD-linked reductases, C-terminal domain"/>
    <property type="match status" value="1"/>
</dbReference>
<keyword evidence="1" id="KW-0812">Transmembrane</keyword>
<keyword evidence="3" id="KW-1185">Reference proteome</keyword>
<dbReference type="PANTHER" id="PTHR46710">
    <property type="entry name" value="ARM REPEAT PROTEIN INTERACTING WITH ABF2"/>
    <property type="match status" value="1"/>
</dbReference>
<dbReference type="PANTHER" id="PTHR46710:SF1">
    <property type="entry name" value="ARM REPEAT PROTEIN INTERACTING WITH ABF2"/>
    <property type="match status" value="1"/>
</dbReference>
<feature type="transmembrane region" description="Helical" evidence="1">
    <location>
        <begin position="228"/>
        <end position="257"/>
    </location>
</feature>
<keyword evidence="1" id="KW-0472">Membrane</keyword>
<comment type="caution">
    <text evidence="2">The sequence shown here is derived from an EMBL/GenBank/DDBJ whole genome shotgun (WGS) entry which is preliminary data.</text>
</comment>
<dbReference type="Gene3D" id="1.25.10.10">
    <property type="entry name" value="Leucine-rich Repeat Variant"/>
    <property type="match status" value="1"/>
</dbReference>
<dbReference type="SUPFAM" id="SSF48371">
    <property type="entry name" value="ARM repeat"/>
    <property type="match status" value="1"/>
</dbReference>
<accession>A0AAN9MZD4</accession>
<dbReference type="InterPro" id="IPR011989">
    <property type="entry name" value="ARM-like"/>
</dbReference>
<evidence type="ECO:0000313" key="2">
    <source>
        <dbReference type="EMBL" id="KAK7360864.1"/>
    </source>
</evidence>
<feature type="transmembrane region" description="Helical" evidence="1">
    <location>
        <begin position="33"/>
        <end position="52"/>
    </location>
</feature>
<dbReference type="EMBL" id="JAYMYQ010000001">
    <property type="protein sequence ID" value="KAK7360864.1"/>
    <property type="molecule type" value="Genomic_DNA"/>
</dbReference>
<dbReference type="Gene3D" id="3.90.660.10">
    <property type="match status" value="1"/>
</dbReference>
<evidence type="ECO:0000256" key="1">
    <source>
        <dbReference type="SAM" id="Phobius"/>
    </source>
</evidence>
<gene>
    <name evidence="2" type="ORF">VNO77_02881</name>
</gene>
<dbReference type="Proteomes" id="UP001367508">
    <property type="component" value="Unassembled WGS sequence"/>
</dbReference>
<proteinExistence type="predicted"/>
<organism evidence="2 3">
    <name type="scientific">Canavalia gladiata</name>
    <name type="common">Sword bean</name>
    <name type="synonym">Dolichos gladiatus</name>
    <dbReference type="NCBI Taxonomy" id="3824"/>
    <lineage>
        <taxon>Eukaryota</taxon>
        <taxon>Viridiplantae</taxon>
        <taxon>Streptophyta</taxon>
        <taxon>Embryophyta</taxon>
        <taxon>Tracheophyta</taxon>
        <taxon>Spermatophyta</taxon>
        <taxon>Magnoliopsida</taxon>
        <taxon>eudicotyledons</taxon>
        <taxon>Gunneridae</taxon>
        <taxon>Pentapetalae</taxon>
        <taxon>rosids</taxon>
        <taxon>fabids</taxon>
        <taxon>Fabales</taxon>
        <taxon>Fabaceae</taxon>
        <taxon>Papilionoideae</taxon>
        <taxon>50 kb inversion clade</taxon>
        <taxon>NPAAA clade</taxon>
        <taxon>indigoferoid/millettioid clade</taxon>
        <taxon>Phaseoleae</taxon>
        <taxon>Canavalia</taxon>
    </lineage>
</organism>
<dbReference type="InterPro" id="IPR044282">
    <property type="entry name" value="ABAP1/ARIA"/>
</dbReference>
<protein>
    <submittedName>
        <fullName evidence="2">Uncharacterized protein</fullName>
    </submittedName>
</protein>
<dbReference type="AlphaFoldDB" id="A0AAN9MZD4"/>
<sequence length="264" mass="30480">MSQCFLRVKSRSRRLFLFSNINKFMIQIAEGNLFFYSYAMVVGSPLLIALVVKEAAFKLERVPLQMWSHVGIYEPKGINVPEPIQVFCTRWDNDPFFFGFYSKREAALLLGQFATTDLDYKHHCSRSWTQNGSLQYNATLALYGLADNEDNVSDFIRVDGVHKLQDGEFIVQATKDCVAKTLKRLEEKIHGRVLNHLLYLMRIPEKGVQRRVALALAHLCFADDQRKFLLITMVLICSFGFLAHLALSSNLMVLWLYENWPMKL</sequence>